<dbReference type="Proteomes" id="UP000799538">
    <property type="component" value="Unassembled WGS sequence"/>
</dbReference>
<name>A0A6A6G6Y1_9PEZI</name>
<accession>A0A6A6G6Y1</accession>
<dbReference type="AlphaFoldDB" id="A0A6A6G6Y1"/>
<reference evidence="2" key="1">
    <citation type="journal article" date="2020" name="Stud. Mycol.">
        <title>101 Dothideomycetes genomes: A test case for predicting lifestyles and emergence of pathogens.</title>
        <authorList>
            <person name="Haridas S."/>
            <person name="Albert R."/>
            <person name="Binder M."/>
            <person name="Bloem J."/>
            <person name="LaButti K."/>
            <person name="Salamov A."/>
            <person name="Andreopoulos B."/>
            <person name="Baker S."/>
            <person name="Barry K."/>
            <person name="Bills G."/>
            <person name="Bluhm B."/>
            <person name="Cannon C."/>
            <person name="Castanera R."/>
            <person name="Culley D."/>
            <person name="Daum C."/>
            <person name="Ezra D."/>
            <person name="Gonzalez J."/>
            <person name="Henrissat B."/>
            <person name="Kuo A."/>
            <person name="Liang C."/>
            <person name="Lipzen A."/>
            <person name="Lutzoni F."/>
            <person name="Magnuson J."/>
            <person name="Mondo S."/>
            <person name="Nolan M."/>
            <person name="Ohm R."/>
            <person name="Pangilinan J."/>
            <person name="Park H.-J."/>
            <person name="Ramirez L."/>
            <person name="Alfaro M."/>
            <person name="Sun H."/>
            <person name="Tritt A."/>
            <person name="Yoshinaga Y."/>
            <person name="Zwiers L.-H."/>
            <person name="Turgeon B."/>
            <person name="Goodwin S."/>
            <person name="Spatafora J."/>
            <person name="Crous P."/>
            <person name="Grigoriev I."/>
        </authorList>
    </citation>
    <scope>NUCLEOTIDE SEQUENCE [LARGE SCALE GENOMIC DNA]</scope>
    <source>
        <strain evidence="2">CECT 20119</strain>
    </source>
</reference>
<evidence type="ECO:0000313" key="1">
    <source>
        <dbReference type="EMBL" id="KAF2221308.1"/>
    </source>
</evidence>
<dbReference type="EMBL" id="ML992510">
    <property type="protein sequence ID" value="KAF2221308.1"/>
    <property type="molecule type" value="Genomic_DNA"/>
</dbReference>
<keyword evidence="2" id="KW-1185">Reference proteome</keyword>
<proteinExistence type="predicted"/>
<sequence>MEISSLLQQIQMEWCENYRLSGADLWLELSWCRDWLLPLAAPRRCSSPVRRRGFGFVRGGTSWETVVQLTHMLRDHLVSCCWRGLPSPDGVNEHGLTTSPISLSPPGLGPIPPSRCECPIRLPIHHSRRVLHHEDRLLPSPPPCWVPSLACLVCVCSPENERRSDVGLTRTLSRLVQCHGCHVGRCEVETI</sequence>
<organism evidence="1 2">
    <name type="scientific">Elsinoe ampelina</name>
    <dbReference type="NCBI Taxonomy" id="302913"/>
    <lineage>
        <taxon>Eukaryota</taxon>
        <taxon>Fungi</taxon>
        <taxon>Dikarya</taxon>
        <taxon>Ascomycota</taxon>
        <taxon>Pezizomycotina</taxon>
        <taxon>Dothideomycetes</taxon>
        <taxon>Dothideomycetidae</taxon>
        <taxon>Myriangiales</taxon>
        <taxon>Elsinoaceae</taxon>
        <taxon>Elsinoe</taxon>
    </lineage>
</organism>
<gene>
    <name evidence="1" type="ORF">BDZ85DRAFT_15287</name>
</gene>
<evidence type="ECO:0000313" key="2">
    <source>
        <dbReference type="Proteomes" id="UP000799538"/>
    </source>
</evidence>
<protein>
    <submittedName>
        <fullName evidence="1">Uncharacterized protein</fullName>
    </submittedName>
</protein>